<evidence type="ECO:0000256" key="5">
    <source>
        <dbReference type="ARBA" id="ARBA00022692"/>
    </source>
</evidence>
<evidence type="ECO:0000256" key="9">
    <source>
        <dbReference type="ARBA" id="ARBA00023136"/>
    </source>
</evidence>
<accession>G1MNF6</accession>
<dbReference type="Gene3D" id="1.20.1070.10">
    <property type="entry name" value="Rhodopsin 7-helix transmembrane proteins"/>
    <property type="match status" value="1"/>
</dbReference>
<evidence type="ECO:0000256" key="3">
    <source>
        <dbReference type="ARBA" id="ARBA00022475"/>
    </source>
</evidence>
<gene>
    <name evidence="15" type="primary">LOC100477090</name>
</gene>
<evidence type="ECO:0000256" key="11">
    <source>
        <dbReference type="ARBA" id="ARBA00023224"/>
    </source>
</evidence>
<keyword evidence="6 13" id="KW-0552">Olfaction</keyword>
<evidence type="ECO:0000256" key="7">
    <source>
        <dbReference type="ARBA" id="ARBA00022989"/>
    </source>
</evidence>
<dbReference type="FunFam" id="1.20.1070.10:FF:000001">
    <property type="entry name" value="Olfactory receptor"/>
    <property type="match status" value="1"/>
</dbReference>
<keyword evidence="11 12" id="KW-0807">Transducer</keyword>
<evidence type="ECO:0000256" key="8">
    <source>
        <dbReference type="ARBA" id="ARBA00023040"/>
    </source>
</evidence>
<dbReference type="Proteomes" id="UP000008912">
    <property type="component" value="Unassembled WGS sequence"/>
</dbReference>
<keyword evidence="7 13" id="KW-1133">Transmembrane helix</keyword>
<keyword evidence="9 13" id="KW-0472">Membrane</keyword>
<name>G1MNF6_AILME</name>
<dbReference type="GO" id="GO:0004984">
    <property type="term" value="F:olfactory receptor activity"/>
    <property type="evidence" value="ECO:0007669"/>
    <property type="project" value="InterPro"/>
</dbReference>
<evidence type="ECO:0000256" key="2">
    <source>
        <dbReference type="ARBA" id="ARBA00004651"/>
    </source>
</evidence>
<dbReference type="CDD" id="cd15227">
    <property type="entry name" value="7tmA_OR14-like"/>
    <property type="match status" value="1"/>
</dbReference>
<proteinExistence type="inferred from homology"/>
<reference evidence="15" key="3">
    <citation type="submission" date="2025-09" db="UniProtKB">
        <authorList>
            <consortium name="Ensembl"/>
        </authorList>
    </citation>
    <scope>IDENTIFICATION</scope>
</reference>
<evidence type="ECO:0000256" key="6">
    <source>
        <dbReference type="ARBA" id="ARBA00022725"/>
    </source>
</evidence>
<comment type="subcellular location">
    <subcellularLocation>
        <location evidence="2 13">Cell membrane</location>
        <topology evidence="2 13">Multi-pass membrane protein</topology>
    </subcellularLocation>
</comment>
<keyword evidence="3 13" id="KW-1003">Cell membrane</keyword>
<dbReference type="InterPro" id="IPR050516">
    <property type="entry name" value="Olfactory_GPCR"/>
</dbReference>
<dbReference type="OMA" id="KLCWELV"/>
<dbReference type="eggNOG" id="ENOG502RXS3">
    <property type="taxonomic scope" value="Eukaryota"/>
</dbReference>
<dbReference type="SUPFAM" id="SSF81321">
    <property type="entry name" value="Family A G protein-coupled receptor-like"/>
    <property type="match status" value="1"/>
</dbReference>
<protein>
    <recommendedName>
        <fullName evidence="13">Olfactory receptor</fullName>
    </recommendedName>
</protein>
<dbReference type="GO" id="GO:0005886">
    <property type="term" value="C:plasma membrane"/>
    <property type="evidence" value="ECO:0007669"/>
    <property type="project" value="UniProtKB-SubCell"/>
</dbReference>
<evidence type="ECO:0000313" key="16">
    <source>
        <dbReference type="Proteomes" id="UP000008912"/>
    </source>
</evidence>
<dbReference type="Ensembl" id="ENSAMET00000021674.2">
    <property type="protein sequence ID" value="ENSAMEP00000020905.1"/>
    <property type="gene ID" value="ENSAMEG00000019853.2"/>
</dbReference>
<feature type="transmembrane region" description="Helical" evidence="13">
    <location>
        <begin position="140"/>
        <end position="158"/>
    </location>
</feature>
<reference evidence="15 16" key="1">
    <citation type="journal article" date="2010" name="Nature">
        <title>The sequence and de novo assembly of the giant panda genome.</title>
        <authorList>
            <person name="Li R."/>
            <person name="Fan W."/>
            <person name="Tian G."/>
            <person name="Zhu H."/>
            <person name="He L."/>
            <person name="Cai J."/>
            <person name="Huang Q."/>
            <person name="Cai Q."/>
            <person name="Li B."/>
            <person name="Bai Y."/>
            <person name="Zhang Z."/>
            <person name="Zhang Y."/>
            <person name="Wang W."/>
            <person name="Li J."/>
            <person name="Wei F."/>
            <person name="Li H."/>
            <person name="Jian M."/>
            <person name="Li J."/>
            <person name="Zhang Z."/>
            <person name="Nielsen R."/>
            <person name="Li D."/>
            <person name="Gu W."/>
            <person name="Yang Z."/>
            <person name="Xuan Z."/>
            <person name="Ryder O.A."/>
            <person name="Leung F.C."/>
            <person name="Zhou Y."/>
            <person name="Cao J."/>
            <person name="Sun X."/>
            <person name="Fu Y."/>
            <person name="Fang X."/>
            <person name="Guo X."/>
            <person name="Wang B."/>
            <person name="Hou R."/>
            <person name="Shen F."/>
            <person name="Mu B."/>
            <person name="Ni P."/>
            <person name="Lin R."/>
            <person name="Qian W."/>
            <person name="Wang G."/>
            <person name="Yu C."/>
            <person name="Nie W."/>
            <person name="Wang J."/>
            <person name="Wu Z."/>
            <person name="Liang H."/>
            <person name="Min J."/>
            <person name="Wu Q."/>
            <person name="Cheng S."/>
            <person name="Ruan J."/>
            <person name="Wang M."/>
            <person name="Shi Z."/>
            <person name="Wen M."/>
            <person name="Liu B."/>
            <person name="Ren X."/>
            <person name="Zheng H."/>
            <person name="Dong D."/>
            <person name="Cook K."/>
            <person name="Shan G."/>
            <person name="Zhang H."/>
            <person name="Kosiol C."/>
            <person name="Xie X."/>
            <person name="Lu Z."/>
            <person name="Zheng H."/>
            <person name="Li Y."/>
            <person name="Steiner C.C."/>
            <person name="Lam T.T."/>
            <person name="Lin S."/>
            <person name="Zhang Q."/>
            <person name="Li G."/>
            <person name="Tian J."/>
            <person name="Gong T."/>
            <person name="Liu H."/>
            <person name="Zhang D."/>
            <person name="Fang L."/>
            <person name="Ye C."/>
            <person name="Zhang J."/>
            <person name="Hu W."/>
            <person name="Xu A."/>
            <person name="Ren Y."/>
            <person name="Zhang G."/>
            <person name="Bruford M.W."/>
            <person name="Li Q."/>
            <person name="Ma L."/>
            <person name="Guo Y."/>
            <person name="An N."/>
            <person name="Hu Y."/>
            <person name="Zheng Y."/>
            <person name="Shi Y."/>
            <person name="Li Z."/>
            <person name="Liu Q."/>
            <person name="Chen Y."/>
            <person name="Zhao J."/>
            <person name="Qu N."/>
            <person name="Zhao S."/>
            <person name="Tian F."/>
            <person name="Wang X."/>
            <person name="Wang H."/>
            <person name="Xu L."/>
            <person name="Liu X."/>
            <person name="Vinar T."/>
            <person name="Wang Y."/>
            <person name="Lam T.W."/>
            <person name="Yiu S.M."/>
            <person name="Liu S."/>
            <person name="Zhang H."/>
            <person name="Li D."/>
            <person name="Huang Y."/>
            <person name="Wang X."/>
            <person name="Yang G."/>
            <person name="Jiang Z."/>
            <person name="Wang J."/>
            <person name="Qin N."/>
            <person name="Li L."/>
            <person name="Li J."/>
            <person name="Bolund L."/>
            <person name="Kristiansen K."/>
            <person name="Wong G.K."/>
            <person name="Olson M."/>
            <person name="Zhang X."/>
            <person name="Li S."/>
            <person name="Yang H."/>
            <person name="Wang J."/>
            <person name="Wang J."/>
        </authorList>
    </citation>
    <scope>NUCLEOTIDE SEQUENCE [LARGE SCALE GENOMIC DNA]</scope>
</reference>
<evidence type="ECO:0000256" key="12">
    <source>
        <dbReference type="RuleBase" id="RU000688"/>
    </source>
</evidence>
<feature type="transmembrane region" description="Helical" evidence="13">
    <location>
        <begin position="102"/>
        <end position="120"/>
    </location>
</feature>
<dbReference type="PROSITE" id="PS50262">
    <property type="entry name" value="G_PROTEIN_RECEP_F1_2"/>
    <property type="match status" value="1"/>
</dbReference>
<evidence type="ECO:0000256" key="4">
    <source>
        <dbReference type="ARBA" id="ARBA00022606"/>
    </source>
</evidence>
<evidence type="ECO:0000256" key="10">
    <source>
        <dbReference type="ARBA" id="ARBA00023170"/>
    </source>
</evidence>
<keyword evidence="16" id="KW-1185">Reference proteome</keyword>
<dbReference type="InParanoid" id="G1MNF6"/>
<evidence type="ECO:0000256" key="1">
    <source>
        <dbReference type="ARBA" id="ARBA00003929"/>
    </source>
</evidence>
<dbReference type="HOGENOM" id="CLU_012526_1_0_1"/>
<dbReference type="PRINTS" id="PR00245">
    <property type="entry name" value="OLFACTORYR"/>
</dbReference>
<dbReference type="InterPro" id="IPR000276">
    <property type="entry name" value="GPCR_Rhodpsn"/>
</dbReference>
<dbReference type="PRINTS" id="PR00237">
    <property type="entry name" value="GPCRRHODOPSN"/>
</dbReference>
<dbReference type="InterPro" id="IPR017452">
    <property type="entry name" value="GPCR_Rhodpsn_7TM"/>
</dbReference>
<sequence length="317" mass="36130">NQMVNQSTIAQFILKGFSDIPIVNAVCTGIFLIIYTFGILGNISVITVIIKDGHLHTPMYFFLKNLSFLDVCYVSVTMPKAIVNTILGSEEISFLECVVQLYLFFTLAGTECFLLTAMAYDRCMAIYRPLLYEITTNRKLCWELVSTSWICGAFYAIFHAINTFSLPFCGPNVIDHFFCDIPTVMRLSCVDYHANEEWSFIYSSCIILGAFVLTIISYICIISTIIKIQHVQGRWKAFSTCSCHLTTIFLFYGTGSSMYLRPTSDYSPIQGRLAAMFYSVITPTLNPVIYCLRNKEIKVSLKKVFIKYREKNEKRLS</sequence>
<dbReference type="STRING" id="9646.ENSAMEP00000020905"/>
<feature type="transmembrane region" description="Helical" evidence="13">
    <location>
        <begin position="237"/>
        <end position="255"/>
    </location>
</feature>
<feature type="transmembrane region" description="Helical" evidence="13">
    <location>
        <begin position="200"/>
        <end position="225"/>
    </location>
</feature>
<dbReference type="AlphaFoldDB" id="G1MNF6"/>
<dbReference type="InterPro" id="IPR000725">
    <property type="entry name" value="Olfact_rcpt"/>
</dbReference>
<dbReference type="PANTHER" id="PTHR26452">
    <property type="entry name" value="OLFACTORY RECEPTOR"/>
    <property type="match status" value="1"/>
</dbReference>
<reference evidence="15" key="2">
    <citation type="submission" date="2025-08" db="UniProtKB">
        <authorList>
            <consortium name="Ensembl"/>
        </authorList>
    </citation>
    <scope>IDENTIFICATION</scope>
</reference>
<dbReference type="PROSITE" id="PS00237">
    <property type="entry name" value="G_PROTEIN_RECEP_F1_1"/>
    <property type="match status" value="1"/>
</dbReference>
<keyword evidence="4 13" id="KW-0716">Sensory transduction</keyword>
<organism evidence="15 16">
    <name type="scientific">Ailuropoda melanoleuca</name>
    <name type="common">Giant panda</name>
    <dbReference type="NCBI Taxonomy" id="9646"/>
    <lineage>
        <taxon>Eukaryota</taxon>
        <taxon>Metazoa</taxon>
        <taxon>Chordata</taxon>
        <taxon>Craniata</taxon>
        <taxon>Vertebrata</taxon>
        <taxon>Euteleostomi</taxon>
        <taxon>Mammalia</taxon>
        <taxon>Eutheria</taxon>
        <taxon>Laurasiatheria</taxon>
        <taxon>Carnivora</taxon>
        <taxon>Caniformia</taxon>
        <taxon>Ursidae</taxon>
        <taxon>Ailuropoda</taxon>
    </lineage>
</organism>
<evidence type="ECO:0000313" key="15">
    <source>
        <dbReference type="Ensembl" id="ENSAMEP00000020905.1"/>
    </source>
</evidence>
<feature type="domain" description="G-protein coupled receptors family 1 profile" evidence="14">
    <location>
        <begin position="41"/>
        <end position="290"/>
    </location>
</feature>
<keyword evidence="5 12" id="KW-0812">Transmembrane</keyword>
<keyword evidence="10 12" id="KW-0675">Receptor</keyword>
<feature type="transmembrane region" description="Helical" evidence="13">
    <location>
        <begin position="275"/>
        <end position="292"/>
    </location>
</feature>
<feature type="transmembrane region" description="Helical" evidence="13">
    <location>
        <begin position="22"/>
        <end position="50"/>
    </location>
</feature>
<keyword evidence="8 12" id="KW-0297">G-protein coupled receptor</keyword>
<comment type="function">
    <text evidence="1">Putative odorant or sperm cell receptor.</text>
</comment>
<dbReference type="GeneTree" id="ENSGT01140000282524"/>
<dbReference type="Pfam" id="PF13853">
    <property type="entry name" value="7tm_4"/>
    <property type="match status" value="1"/>
</dbReference>
<comment type="similarity">
    <text evidence="12">Belongs to the G-protein coupled receptor 1 family.</text>
</comment>
<evidence type="ECO:0000256" key="13">
    <source>
        <dbReference type="RuleBase" id="RU363047"/>
    </source>
</evidence>
<dbReference type="GO" id="GO:0004930">
    <property type="term" value="F:G protein-coupled receptor activity"/>
    <property type="evidence" value="ECO:0007669"/>
    <property type="project" value="UniProtKB-KW"/>
</dbReference>
<evidence type="ECO:0000259" key="14">
    <source>
        <dbReference type="PROSITE" id="PS50262"/>
    </source>
</evidence>